<evidence type="ECO:0000256" key="5">
    <source>
        <dbReference type="ARBA" id="ARBA00023136"/>
    </source>
</evidence>
<organism evidence="10 11">
    <name type="scientific">Rhizoclosmatium globosum</name>
    <dbReference type="NCBI Taxonomy" id="329046"/>
    <lineage>
        <taxon>Eukaryota</taxon>
        <taxon>Fungi</taxon>
        <taxon>Fungi incertae sedis</taxon>
        <taxon>Chytridiomycota</taxon>
        <taxon>Chytridiomycota incertae sedis</taxon>
        <taxon>Chytridiomycetes</taxon>
        <taxon>Chytridiales</taxon>
        <taxon>Chytriomycetaceae</taxon>
        <taxon>Rhizoclosmatium</taxon>
    </lineage>
</organism>
<dbReference type="SMART" id="SM00184">
    <property type="entry name" value="RING"/>
    <property type="match status" value="1"/>
</dbReference>
<gene>
    <name evidence="10" type="ORF">BCR33DRAFT_714064</name>
</gene>
<dbReference type="Proteomes" id="UP000193642">
    <property type="component" value="Unassembled WGS sequence"/>
</dbReference>
<dbReference type="GO" id="GO:0008270">
    <property type="term" value="F:zinc ion binding"/>
    <property type="evidence" value="ECO:0007669"/>
    <property type="project" value="UniProtKB-KW"/>
</dbReference>
<feature type="coiled-coil region" evidence="7">
    <location>
        <begin position="5"/>
        <end position="32"/>
    </location>
</feature>
<dbReference type="InterPro" id="IPR001841">
    <property type="entry name" value="Znf_RING"/>
</dbReference>
<keyword evidence="11" id="KW-1185">Reference proteome</keyword>
<comment type="subcellular location">
    <subcellularLocation>
        <location evidence="1">Membrane</location>
    </subcellularLocation>
</comment>
<feature type="region of interest" description="Disordered" evidence="8">
    <location>
        <begin position="234"/>
        <end position="304"/>
    </location>
</feature>
<sequence length="591" mass="65614">MNTNQPDLENLLESARQRVARLMEEARELEDRLDIVNPVAVQRPSVPSQSRNNVSQDRTRRERSSKRSSEYSSFAELAGSTLSTPSSQPHLSSSRIPTERHARNLPSISGSRSKLIQKPQLERIPRISTLSSWNPNYDQGSPSSESRKSSSHTSKSSPRKSSTSKSSSPVHMECQANGISVAPTASLINPNAASSSTSSSTHAAIQSSQIRISQIQDYLTTTTPVYNPIKYESPNGDCQPYDSTPECTSPVPNNPPANVNNADLGFFQIHPIRASNTSPPNRPPSRTSMGSLTAAGRISNPPRNNVRYSLNEALSIGGSSLPHRPLPPSSAALRRRASENGVDALLERLRISSTEQQQSPTPLRNERQPVEEDEDITEDEIEDGELWYQTVFGNRDHTEELNAGDMSIDDETPVQRLLRRYNAGMSGFDSGMLRRFMGFTNDPNEIREMRDNMDQSNEDTAETLTQHLMRLSEQAMNESFDVDTDDDFADHGISLSLIESIMAISQNMNLPIQPLGTTDEEINKIPIQIISSTRNIESCCPICLADFTMGDSAMEFPGCAHNYHRTCLSEWLKVSRHCPTCRRELQLEDSL</sequence>
<evidence type="ECO:0000259" key="9">
    <source>
        <dbReference type="PROSITE" id="PS50089"/>
    </source>
</evidence>
<feature type="domain" description="RING-type" evidence="9">
    <location>
        <begin position="540"/>
        <end position="582"/>
    </location>
</feature>
<dbReference type="OrthoDB" id="8062037at2759"/>
<evidence type="ECO:0000256" key="3">
    <source>
        <dbReference type="ARBA" id="ARBA00022771"/>
    </source>
</evidence>
<feature type="compositionally biased region" description="Polar residues" evidence="8">
    <location>
        <begin position="128"/>
        <end position="140"/>
    </location>
</feature>
<evidence type="ECO:0000256" key="2">
    <source>
        <dbReference type="ARBA" id="ARBA00022723"/>
    </source>
</evidence>
<feature type="compositionally biased region" description="Acidic residues" evidence="8">
    <location>
        <begin position="371"/>
        <end position="382"/>
    </location>
</feature>
<dbReference type="PROSITE" id="PS50089">
    <property type="entry name" value="ZF_RING_2"/>
    <property type="match status" value="1"/>
</dbReference>
<keyword evidence="7" id="KW-0175">Coiled coil</keyword>
<feature type="region of interest" description="Disordered" evidence="8">
    <location>
        <begin position="350"/>
        <end position="382"/>
    </location>
</feature>
<feature type="compositionally biased region" description="Basic and acidic residues" evidence="8">
    <location>
        <begin position="57"/>
        <end position="69"/>
    </location>
</feature>
<keyword evidence="5" id="KW-0472">Membrane</keyword>
<dbReference type="InterPro" id="IPR013083">
    <property type="entry name" value="Znf_RING/FYVE/PHD"/>
</dbReference>
<keyword evidence="4" id="KW-0862">Zinc</keyword>
<feature type="compositionally biased region" description="Low complexity" evidence="8">
    <location>
        <begin position="151"/>
        <end position="168"/>
    </location>
</feature>
<dbReference type="PANTHER" id="PTHR46151:SF18">
    <property type="entry name" value="NEP1-INTERACTING PROTEIN-LIKE 2"/>
    <property type="match status" value="1"/>
</dbReference>
<dbReference type="Gene3D" id="3.30.40.10">
    <property type="entry name" value="Zinc/RING finger domain, C3HC4 (zinc finger)"/>
    <property type="match status" value="1"/>
</dbReference>
<evidence type="ECO:0000313" key="11">
    <source>
        <dbReference type="Proteomes" id="UP000193642"/>
    </source>
</evidence>
<dbReference type="Pfam" id="PF13639">
    <property type="entry name" value="zf-RING_2"/>
    <property type="match status" value="1"/>
</dbReference>
<feature type="compositionally biased region" description="Low complexity" evidence="8">
    <location>
        <begin position="275"/>
        <end position="288"/>
    </location>
</feature>
<comment type="caution">
    <text evidence="10">The sequence shown here is derived from an EMBL/GenBank/DDBJ whole genome shotgun (WGS) entry which is preliminary data.</text>
</comment>
<evidence type="ECO:0000256" key="8">
    <source>
        <dbReference type="SAM" id="MobiDB-lite"/>
    </source>
</evidence>
<dbReference type="GO" id="GO:0016020">
    <property type="term" value="C:membrane"/>
    <property type="evidence" value="ECO:0007669"/>
    <property type="project" value="UniProtKB-SubCell"/>
</dbReference>
<feature type="compositionally biased region" description="Polar residues" evidence="8">
    <location>
        <begin position="351"/>
        <end position="362"/>
    </location>
</feature>
<evidence type="ECO:0000256" key="6">
    <source>
        <dbReference type="PROSITE-ProRule" id="PRU00175"/>
    </source>
</evidence>
<dbReference type="PANTHER" id="PTHR46151">
    <property type="entry name" value="NEP1-INTERACTING PROTEIN-LIKE 2"/>
    <property type="match status" value="1"/>
</dbReference>
<feature type="compositionally biased region" description="Polar residues" evidence="8">
    <location>
        <begin position="45"/>
        <end position="56"/>
    </location>
</feature>
<feature type="region of interest" description="Disordered" evidence="8">
    <location>
        <begin position="37"/>
        <end position="171"/>
    </location>
</feature>
<accession>A0A1Y2CQ68</accession>
<name>A0A1Y2CQ68_9FUNG</name>
<dbReference type="EMBL" id="MCGO01000010">
    <property type="protein sequence ID" value="ORY48974.1"/>
    <property type="molecule type" value="Genomic_DNA"/>
</dbReference>
<reference evidence="10 11" key="1">
    <citation type="submission" date="2016-07" db="EMBL/GenBank/DDBJ databases">
        <title>Pervasive Adenine N6-methylation of Active Genes in Fungi.</title>
        <authorList>
            <consortium name="DOE Joint Genome Institute"/>
            <person name="Mondo S.J."/>
            <person name="Dannebaum R.O."/>
            <person name="Kuo R.C."/>
            <person name="Labutti K."/>
            <person name="Haridas S."/>
            <person name="Kuo A."/>
            <person name="Salamov A."/>
            <person name="Ahrendt S.R."/>
            <person name="Lipzen A."/>
            <person name="Sullivan W."/>
            <person name="Andreopoulos W.B."/>
            <person name="Clum A."/>
            <person name="Lindquist E."/>
            <person name="Daum C."/>
            <person name="Ramamoorthy G.K."/>
            <person name="Gryganskyi A."/>
            <person name="Culley D."/>
            <person name="Magnuson J.K."/>
            <person name="James T.Y."/>
            <person name="O'Malley M.A."/>
            <person name="Stajich J.E."/>
            <person name="Spatafora J.W."/>
            <person name="Visel A."/>
            <person name="Grigoriev I.V."/>
        </authorList>
    </citation>
    <scope>NUCLEOTIDE SEQUENCE [LARGE SCALE GENOMIC DNA]</scope>
    <source>
        <strain evidence="10 11">JEL800</strain>
    </source>
</reference>
<keyword evidence="2" id="KW-0479">Metal-binding</keyword>
<dbReference type="STRING" id="329046.A0A1Y2CQ68"/>
<keyword evidence="3 6" id="KW-0863">Zinc-finger</keyword>
<dbReference type="SUPFAM" id="SSF57850">
    <property type="entry name" value="RING/U-box"/>
    <property type="match status" value="1"/>
</dbReference>
<evidence type="ECO:0000256" key="7">
    <source>
        <dbReference type="SAM" id="Coils"/>
    </source>
</evidence>
<dbReference type="AlphaFoldDB" id="A0A1Y2CQ68"/>
<evidence type="ECO:0000256" key="4">
    <source>
        <dbReference type="ARBA" id="ARBA00022833"/>
    </source>
</evidence>
<protein>
    <recommendedName>
        <fullName evidence="9">RING-type domain-containing protein</fullName>
    </recommendedName>
</protein>
<feature type="compositionally biased region" description="Low complexity" evidence="8">
    <location>
        <begin position="80"/>
        <end position="94"/>
    </location>
</feature>
<evidence type="ECO:0000256" key="1">
    <source>
        <dbReference type="ARBA" id="ARBA00004370"/>
    </source>
</evidence>
<evidence type="ECO:0000313" key="10">
    <source>
        <dbReference type="EMBL" id="ORY48974.1"/>
    </source>
</evidence>
<proteinExistence type="predicted"/>